<gene>
    <name evidence="2" type="ORF">CD117_06100</name>
</gene>
<feature type="transmembrane region" description="Helical" evidence="1">
    <location>
        <begin position="35"/>
        <end position="53"/>
    </location>
</feature>
<reference evidence="2 3" key="1">
    <citation type="submission" date="2018-10" db="EMBL/GenBank/DDBJ databases">
        <title>A collection Staphylococci species genome sequencing.</title>
        <authorList>
            <person name="Cole K."/>
        </authorList>
    </citation>
    <scope>NUCLEOTIDE SEQUENCE [LARGE SCALE GENOMIC DNA]</scope>
    <source>
        <strain evidence="3">NCTC 12218</strain>
    </source>
</reference>
<feature type="transmembrane region" description="Helical" evidence="1">
    <location>
        <begin position="12"/>
        <end position="29"/>
    </location>
</feature>
<dbReference type="AlphaFoldDB" id="A0AAJ4SIA8"/>
<name>A0AAJ4SIA8_MAMSC</name>
<dbReference type="EMBL" id="RXWV01000030">
    <property type="protein sequence ID" value="RTX73221.1"/>
    <property type="molecule type" value="Genomic_DNA"/>
</dbReference>
<dbReference type="RefSeq" id="WP_126477130.1">
    <property type="nucleotide sequence ID" value="NZ_RXWV01000030.1"/>
</dbReference>
<dbReference type="Proteomes" id="UP000274792">
    <property type="component" value="Unassembled WGS sequence"/>
</dbReference>
<keyword evidence="1" id="KW-0472">Membrane</keyword>
<organism evidence="2 3">
    <name type="scientific">Mammaliicoccus sciuri</name>
    <name type="common">Staphylococcus sciuri</name>
    <dbReference type="NCBI Taxonomy" id="1296"/>
    <lineage>
        <taxon>Bacteria</taxon>
        <taxon>Bacillati</taxon>
        <taxon>Bacillota</taxon>
        <taxon>Bacilli</taxon>
        <taxon>Bacillales</taxon>
        <taxon>Staphylococcaceae</taxon>
        <taxon>Mammaliicoccus</taxon>
    </lineage>
</organism>
<comment type="caution">
    <text evidence="2">The sequence shown here is derived from an EMBL/GenBank/DDBJ whole genome shotgun (WGS) entry which is preliminary data.</text>
</comment>
<accession>A0AAJ4SIA8</accession>
<proteinExistence type="predicted"/>
<evidence type="ECO:0000313" key="2">
    <source>
        <dbReference type="EMBL" id="RTX73221.1"/>
    </source>
</evidence>
<sequence>MKKENSLNNDFTMATVLNTILLFAIIFTMPIESLTLSIVLAIIAGVNAIYLLVKVLKMKNKYQ</sequence>
<protein>
    <submittedName>
        <fullName evidence="2">Uncharacterized protein</fullName>
    </submittedName>
</protein>
<evidence type="ECO:0000313" key="3">
    <source>
        <dbReference type="Proteomes" id="UP000274792"/>
    </source>
</evidence>
<keyword evidence="1" id="KW-0812">Transmembrane</keyword>
<evidence type="ECO:0000256" key="1">
    <source>
        <dbReference type="SAM" id="Phobius"/>
    </source>
</evidence>
<keyword evidence="1" id="KW-1133">Transmembrane helix</keyword>